<feature type="non-terminal residue" evidence="1">
    <location>
        <position position="1"/>
    </location>
</feature>
<dbReference type="AlphaFoldDB" id="A0AAN8ZXL8"/>
<comment type="caution">
    <text evidence="1">The sequence shown here is derived from an EMBL/GenBank/DDBJ whole genome shotgun (WGS) entry which is preliminary data.</text>
</comment>
<accession>A0AAN8ZXL8</accession>
<proteinExistence type="predicted"/>
<sequence length="58" mass="7086">DDIRSMQRGIKKLDEWSKMWLLLFSIDKCVTYHVGHRNPNFEYEMNGQNLLSMRLWKI</sequence>
<name>A0AAN8ZXL8_HALRR</name>
<evidence type="ECO:0000313" key="1">
    <source>
        <dbReference type="EMBL" id="KAK7067643.1"/>
    </source>
</evidence>
<gene>
    <name evidence="1" type="ORF">SK128_027126</name>
</gene>
<keyword evidence="2" id="KW-1185">Reference proteome</keyword>
<organism evidence="1 2">
    <name type="scientific">Halocaridina rubra</name>
    <name type="common">Hawaiian red shrimp</name>
    <dbReference type="NCBI Taxonomy" id="373956"/>
    <lineage>
        <taxon>Eukaryota</taxon>
        <taxon>Metazoa</taxon>
        <taxon>Ecdysozoa</taxon>
        <taxon>Arthropoda</taxon>
        <taxon>Crustacea</taxon>
        <taxon>Multicrustacea</taxon>
        <taxon>Malacostraca</taxon>
        <taxon>Eumalacostraca</taxon>
        <taxon>Eucarida</taxon>
        <taxon>Decapoda</taxon>
        <taxon>Pleocyemata</taxon>
        <taxon>Caridea</taxon>
        <taxon>Atyoidea</taxon>
        <taxon>Atyidae</taxon>
        <taxon>Halocaridina</taxon>
    </lineage>
</organism>
<protein>
    <submittedName>
        <fullName evidence="1">Uncharacterized protein</fullName>
    </submittedName>
</protein>
<dbReference type="Proteomes" id="UP001381693">
    <property type="component" value="Unassembled WGS sequence"/>
</dbReference>
<evidence type="ECO:0000313" key="2">
    <source>
        <dbReference type="Proteomes" id="UP001381693"/>
    </source>
</evidence>
<reference evidence="1 2" key="1">
    <citation type="submission" date="2023-11" db="EMBL/GenBank/DDBJ databases">
        <title>Halocaridina rubra genome assembly.</title>
        <authorList>
            <person name="Smith C."/>
        </authorList>
    </citation>
    <scope>NUCLEOTIDE SEQUENCE [LARGE SCALE GENOMIC DNA]</scope>
    <source>
        <strain evidence="1">EP-1</strain>
        <tissue evidence="1">Whole</tissue>
    </source>
</reference>
<dbReference type="EMBL" id="JAXCGZ010017887">
    <property type="protein sequence ID" value="KAK7067643.1"/>
    <property type="molecule type" value="Genomic_DNA"/>
</dbReference>